<protein>
    <submittedName>
        <fullName evidence="2">Zinc finger protein</fullName>
    </submittedName>
</protein>
<comment type="caution">
    <text evidence="2">The sequence shown here is derived from an EMBL/GenBank/DDBJ whole genome shotgun (WGS) entry which is preliminary data.</text>
</comment>
<organism evidence="2 3">
    <name type="scientific">Quillaja saponaria</name>
    <name type="common">Soap bark tree</name>
    <dbReference type="NCBI Taxonomy" id="32244"/>
    <lineage>
        <taxon>Eukaryota</taxon>
        <taxon>Viridiplantae</taxon>
        <taxon>Streptophyta</taxon>
        <taxon>Embryophyta</taxon>
        <taxon>Tracheophyta</taxon>
        <taxon>Spermatophyta</taxon>
        <taxon>Magnoliopsida</taxon>
        <taxon>eudicotyledons</taxon>
        <taxon>Gunneridae</taxon>
        <taxon>Pentapetalae</taxon>
        <taxon>rosids</taxon>
        <taxon>fabids</taxon>
        <taxon>Fabales</taxon>
        <taxon>Quillajaceae</taxon>
        <taxon>Quillaja</taxon>
    </lineage>
</organism>
<accession>A0AAD7L9L4</accession>
<feature type="region of interest" description="Disordered" evidence="1">
    <location>
        <begin position="81"/>
        <end position="103"/>
    </location>
</feature>
<proteinExistence type="predicted"/>
<dbReference type="EMBL" id="JARAOO010000010">
    <property type="protein sequence ID" value="KAJ7954155.1"/>
    <property type="molecule type" value="Genomic_DNA"/>
</dbReference>
<name>A0AAD7L9L4_QUISA</name>
<feature type="compositionally biased region" description="Basic and acidic residues" evidence="1">
    <location>
        <begin position="81"/>
        <end position="92"/>
    </location>
</feature>
<reference evidence="2" key="1">
    <citation type="journal article" date="2023" name="Science">
        <title>Elucidation of the pathway for biosynthesis of saponin adjuvants from the soapbark tree.</title>
        <authorList>
            <person name="Reed J."/>
            <person name="Orme A."/>
            <person name="El-Demerdash A."/>
            <person name="Owen C."/>
            <person name="Martin L.B.B."/>
            <person name="Misra R.C."/>
            <person name="Kikuchi S."/>
            <person name="Rejzek M."/>
            <person name="Martin A.C."/>
            <person name="Harkess A."/>
            <person name="Leebens-Mack J."/>
            <person name="Louveau T."/>
            <person name="Stephenson M.J."/>
            <person name="Osbourn A."/>
        </authorList>
    </citation>
    <scope>NUCLEOTIDE SEQUENCE</scope>
    <source>
        <strain evidence="2">S10</strain>
    </source>
</reference>
<dbReference type="KEGG" id="qsa:O6P43_025763"/>
<evidence type="ECO:0000313" key="2">
    <source>
        <dbReference type="EMBL" id="KAJ7954155.1"/>
    </source>
</evidence>
<feature type="compositionally biased region" description="Polar residues" evidence="1">
    <location>
        <begin position="7"/>
        <end position="19"/>
    </location>
</feature>
<evidence type="ECO:0000313" key="3">
    <source>
        <dbReference type="Proteomes" id="UP001163823"/>
    </source>
</evidence>
<feature type="region of interest" description="Disordered" evidence="1">
    <location>
        <begin position="1"/>
        <end position="24"/>
    </location>
</feature>
<keyword evidence="3" id="KW-1185">Reference proteome</keyword>
<gene>
    <name evidence="2" type="ORF">O6P43_025763</name>
</gene>
<evidence type="ECO:0000256" key="1">
    <source>
        <dbReference type="SAM" id="MobiDB-lite"/>
    </source>
</evidence>
<dbReference type="AlphaFoldDB" id="A0AAD7L9L4"/>
<sequence length="103" mass="11706">MEDKDPSNQVDNHSRSFGSPNPVWPTLPTLSCSVSRFNVNSFDTDFVNGIKPCIEGGEPSCSLPDFDVAHLEARENATMRYEEKKSRMHEKQVQYPSRKSRSE</sequence>
<dbReference type="Proteomes" id="UP001163823">
    <property type="component" value="Chromosome 10"/>
</dbReference>